<feature type="transmembrane region" description="Helical" evidence="5">
    <location>
        <begin position="102"/>
        <end position="124"/>
    </location>
</feature>
<keyword evidence="2 5" id="KW-0812">Transmembrane</keyword>
<feature type="transmembrane region" description="Helical" evidence="5">
    <location>
        <begin position="136"/>
        <end position="157"/>
    </location>
</feature>
<feature type="domain" description="Major facilitator superfamily (MFS) profile" evidence="6">
    <location>
        <begin position="10"/>
        <end position="464"/>
    </location>
</feature>
<feature type="transmembrane region" description="Helical" evidence="5">
    <location>
        <begin position="201"/>
        <end position="221"/>
    </location>
</feature>
<accession>A0A561PAX3</accession>
<evidence type="ECO:0000256" key="1">
    <source>
        <dbReference type="ARBA" id="ARBA00004141"/>
    </source>
</evidence>
<dbReference type="CDD" id="cd17321">
    <property type="entry name" value="MFS_MMR_MDR_like"/>
    <property type="match status" value="1"/>
</dbReference>
<protein>
    <submittedName>
        <fullName evidence="7">Putative MFS family arabinose efflux permease</fullName>
    </submittedName>
</protein>
<dbReference type="GO" id="GO:0016020">
    <property type="term" value="C:membrane"/>
    <property type="evidence" value="ECO:0007669"/>
    <property type="project" value="UniProtKB-SubCell"/>
</dbReference>
<evidence type="ECO:0000256" key="4">
    <source>
        <dbReference type="ARBA" id="ARBA00023136"/>
    </source>
</evidence>
<dbReference type="SUPFAM" id="SSF103473">
    <property type="entry name" value="MFS general substrate transporter"/>
    <property type="match status" value="1"/>
</dbReference>
<comment type="subcellular location">
    <subcellularLocation>
        <location evidence="1">Membrane</location>
        <topology evidence="1">Multi-pass membrane protein</topology>
    </subcellularLocation>
</comment>
<dbReference type="Gene3D" id="1.20.1720.10">
    <property type="entry name" value="Multidrug resistance protein D"/>
    <property type="match status" value="1"/>
</dbReference>
<feature type="transmembrane region" description="Helical" evidence="5">
    <location>
        <begin position="76"/>
        <end position="96"/>
    </location>
</feature>
<feature type="transmembrane region" description="Helical" evidence="5">
    <location>
        <begin position="336"/>
        <end position="354"/>
    </location>
</feature>
<dbReference type="EMBL" id="VIWO01000009">
    <property type="protein sequence ID" value="TWF35259.1"/>
    <property type="molecule type" value="Genomic_DNA"/>
</dbReference>
<dbReference type="Proteomes" id="UP000320811">
    <property type="component" value="Unassembled WGS sequence"/>
</dbReference>
<dbReference type="InterPro" id="IPR036259">
    <property type="entry name" value="MFS_trans_sf"/>
</dbReference>
<dbReference type="InterPro" id="IPR011701">
    <property type="entry name" value="MFS"/>
</dbReference>
<feature type="transmembrane region" description="Helical" evidence="5">
    <location>
        <begin position="438"/>
        <end position="460"/>
    </location>
</feature>
<sequence>MKQKTSRWFSMLIVSSAIFLAVIDIFVVNVALPAIQKGLHGTNGELQLVIAIYLLGYSCLLITGGRLGDYYGRKKIFIAGMLLFTVSSCFCGLAQSTGQLNVARFFQGITAAVMTPQGVSYIQVLFPEEKERMKAIGIYGIIAGSASVIGQFLGGLLPDTHFAMEGWRLIFFINVPVGIVAVIFAGLFLKETPRNTSLKFDYEGVLLLTPALFCLVFPVIQGRELGWPAWSVAMLLAAVPLFYLFYIHQRNKPAGGKEPLINMQLFHYKDFRIGLFASLFYFLVQESYFLITGVFFQNGLGIPSYTTGSYFVFQGIGYVIASILSVKLIPSFGKKVLVAGVVIMISAFVLHILFLDNLQAGPFTFAAILLLYGIGCGAVLPSLLAFSLKGIPHEFAGAASGSYYTAQQSAIAMGAGIVGGVFFCFTGENPSLQEYVMAYRAAAILSIAMLVIVIGFLVILPDSHTSTTRKVRKAKMPINPQSFHLPGE</sequence>
<feature type="transmembrane region" description="Helical" evidence="5">
    <location>
        <begin position="366"/>
        <end position="388"/>
    </location>
</feature>
<keyword evidence="8" id="KW-1185">Reference proteome</keyword>
<feature type="transmembrane region" description="Helical" evidence="5">
    <location>
        <begin position="46"/>
        <end position="64"/>
    </location>
</feature>
<dbReference type="GO" id="GO:0022857">
    <property type="term" value="F:transmembrane transporter activity"/>
    <property type="evidence" value="ECO:0007669"/>
    <property type="project" value="InterPro"/>
</dbReference>
<organism evidence="7 8">
    <name type="scientific">Chitinophaga polysaccharea</name>
    <dbReference type="NCBI Taxonomy" id="1293035"/>
    <lineage>
        <taxon>Bacteria</taxon>
        <taxon>Pseudomonadati</taxon>
        <taxon>Bacteroidota</taxon>
        <taxon>Chitinophagia</taxon>
        <taxon>Chitinophagales</taxon>
        <taxon>Chitinophagaceae</taxon>
        <taxon>Chitinophaga</taxon>
    </lineage>
</organism>
<comment type="caution">
    <text evidence="7">The sequence shown here is derived from an EMBL/GenBank/DDBJ whole genome shotgun (WGS) entry which is preliminary data.</text>
</comment>
<reference evidence="7 8" key="1">
    <citation type="submission" date="2019-06" db="EMBL/GenBank/DDBJ databases">
        <title>Sorghum-associated microbial communities from plants grown in Nebraska, USA.</title>
        <authorList>
            <person name="Schachtman D."/>
        </authorList>
    </citation>
    <scope>NUCLEOTIDE SEQUENCE [LARGE SCALE GENOMIC DNA]</scope>
    <source>
        <strain evidence="7 8">1209</strain>
    </source>
</reference>
<name>A0A561PAX3_9BACT</name>
<feature type="transmembrane region" description="Helical" evidence="5">
    <location>
        <begin position="12"/>
        <end position="34"/>
    </location>
</feature>
<dbReference type="PROSITE" id="PS50850">
    <property type="entry name" value="MFS"/>
    <property type="match status" value="1"/>
</dbReference>
<feature type="transmembrane region" description="Helical" evidence="5">
    <location>
        <begin position="409"/>
        <end position="426"/>
    </location>
</feature>
<dbReference type="Pfam" id="PF07690">
    <property type="entry name" value="MFS_1"/>
    <property type="match status" value="1"/>
</dbReference>
<gene>
    <name evidence="7" type="ORF">FHW36_10946</name>
</gene>
<dbReference type="Gene3D" id="1.20.1250.20">
    <property type="entry name" value="MFS general substrate transporter like domains"/>
    <property type="match status" value="1"/>
</dbReference>
<evidence type="ECO:0000313" key="7">
    <source>
        <dbReference type="EMBL" id="TWF35259.1"/>
    </source>
</evidence>
<evidence type="ECO:0000256" key="3">
    <source>
        <dbReference type="ARBA" id="ARBA00022989"/>
    </source>
</evidence>
<dbReference type="PANTHER" id="PTHR42718:SF39">
    <property type="entry name" value="ACTINORHODIN TRANSPORTER-RELATED"/>
    <property type="match status" value="1"/>
</dbReference>
<evidence type="ECO:0000256" key="2">
    <source>
        <dbReference type="ARBA" id="ARBA00022692"/>
    </source>
</evidence>
<feature type="transmembrane region" description="Helical" evidence="5">
    <location>
        <begin position="273"/>
        <end position="296"/>
    </location>
</feature>
<proteinExistence type="predicted"/>
<keyword evidence="3 5" id="KW-1133">Transmembrane helix</keyword>
<dbReference type="AlphaFoldDB" id="A0A561PAX3"/>
<feature type="transmembrane region" description="Helical" evidence="5">
    <location>
        <begin position="308"/>
        <end position="329"/>
    </location>
</feature>
<keyword evidence="4 5" id="KW-0472">Membrane</keyword>
<evidence type="ECO:0000256" key="5">
    <source>
        <dbReference type="SAM" id="Phobius"/>
    </source>
</evidence>
<dbReference type="PANTHER" id="PTHR42718">
    <property type="entry name" value="MAJOR FACILITATOR SUPERFAMILY MULTIDRUG TRANSPORTER MFSC"/>
    <property type="match status" value="1"/>
</dbReference>
<dbReference type="InterPro" id="IPR020846">
    <property type="entry name" value="MFS_dom"/>
</dbReference>
<dbReference type="RefSeq" id="WP_222429180.1">
    <property type="nucleotide sequence ID" value="NZ_VIWO01000009.1"/>
</dbReference>
<evidence type="ECO:0000313" key="8">
    <source>
        <dbReference type="Proteomes" id="UP000320811"/>
    </source>
</evidence>
<evidence type="ECO:0000259" key="6">
    <source>
        <dbReference type="PROSITE" id="PS50850"/>
    </source>
</evidence>
<feature type="transmembrane region" description="Helical" evidence="5">
    <location>
        <begin position="227"/>
        <end position="247"/>
    </location>
</feature>
<feature type="transmembrane region" description="Helical" evidence="5">
    <location>
        <begin position="169"/>
        <end position="189"/>
    </location>
</feature>